<dbReference type="SUPFAM" id="SSF51735">
    <property type="entry name" value="NAD(P)-binding Rossmann-fold domains"/>
    <property type="match status" value="1"/>
</dbReference>
<dbReference type="PRINTS" id="PR00081">
    <property type="entry name" value="GDHRDH"/>
</dbReference>
<proteinExistence type="inferred from homology"/>
<protein>
    <submittedName>
        <fullName evidence="4">10153_t:CDS:1</fullName>
    </submittedName>
</protein>
<dbReference type="PROSITE" id="PS00061">
    <property type="entry name" value="ADH_SHORT"/>
    <property type="match status" value="1"/>
</dbReference>
<reference evidence="4" key="1">
    <citation type="submission" date="2021-06" db="EMBL/GenBank/DDBJ databases">
        <authorList>
            <person name="Kallberg Y."/>
            <person name="Tangrot J."/>
            <person name="Rosling A."/>
        </authorList>
    </citation>
    <scope>NUCLEOTIDE SEQUENCE</scope>
    <source>
        <strain evidence="4">IA702</strain>
    </source>
</reference>
<evidence type="ECO:0000256" key="3">
    <source>
        <dbReference type="ARBA" id="ARBA00023002"/>
    </source>
</evidence>
<dbReference type="InterPro" id="IPR036291">
    <property type="entry name" value="NAD(P)-bd_dom_sf"/>
</dbReference>
<evidence type="ECO:0000313" key="4">
    <source>
        <dbReference type="EMBL" id="CAG8532283.1"/>
    </source>
</evidence>
<dbReference type="PANTHER" id="PTHR43618:SF8">
    <property type="entry name" value="7ALPHA-HYDROXYSTEROID DEHYDROGENASE"/>
    <property type="match status" value="1"/>
</dbReference>
<sequence>MTDLTASNLFSVKGKVALVTGGGTGIGYMIAKALVCNGANVYIVSRKIKVLEKAASSLNELGPGKCTALQANLKSKAACEQVALELGAREDKLHILVNNSGVGWAAKLENIPESSWDHVNKVNLYAVYYLTMACLPLLVKANQGPKDPARVLIIGSIGGLLTEDFNRLAKPPANTMSTLSYAVSKAAVHHLATTLATHLTPRGVNVNVIAPGTFPTKITESRDDKLVNESTPIGRIGLESDMAGAVLYLSSPAGAFVTGAVLVSDGGTMLSSVNKVLAKI</sequence>
<dbReference type="FunFam" id="3.40.50.720:FF:000084">
    <property type="entry name" value="Short-chain dehydrogenase reductase"/>
    <property type="match status" value="1"/>
</dbReference>
<keyword evidence="5" id="KW-1185">Reference proteome</keyword>
<accession>A0A9N9FGX0</accession>
<dbReference type="Proteomes" id="UP000789572">
    <property type="component" value="Unassembled WGS sequence"/>
</dbReference>
<keyword evidence="3" id="KW-0560">Oxidoreductase</keyword>
<dbReference type="InterPro" id="IPR052178">
    <property type="entry name" value="Sec_Metab_Biosynth_SDR"/>
</dbReference>
<gene>
    <name evidence="4" type="ORF">POCULU_LOCUS4119</name>
</gene>
<dbReference type="Gene3D" id="3.40.50.720">
    <property type="entry name" value="NAD(P)-binding Rossmann-like Domain"/>
    <property type="match status" value="1"/>
</dbReference>
<dbReference type="AlphaFoldDB" id="A0A9N9FGX0"/>
<dbReference type="InterPro" id="IPR002347">
    <property type="entry name" value="SDR_fam"/>
</dbReference>
<dbReference type="OrthoDB" id="294295at2759"/>
<organism evidence="4 5">
    <name type="scientific">Paraglomus occultum</name>
    <dbReference type="NCBI Taxonomy" id="144539"/>
    <lineage>
        <taxon>Eukaryota</taxon>
        <taxon>Fungi</taxon>
        <taxon>Fungi incertae sedis</taxon>
        <taxon>Mucoromycota</taxon>
        <taxon>Glomeromycotina</taxon>
        <taxon>Glomeromycetes</taxon>
        <taxon>Paraglomerales</taxon>
        <taxon>Paraglomeraceae</taxon>
        <taxon>Paraglomus</taxon>
    </lineage>
</organism>
<name>A0A9N9FGX0_9GLOM</name>
<evidence type="ECO:0000256" key="2">
    <source>
        <dbReference type="ARBA" id="ARBA00022857"/>
    </source>
</evidence>
<dbReference type="Pfam" id="PF13561">
    <property type="entry name" value="adh_short_C2"/>
    <property type="match status" value="1"/>
</dbReference>
<dbReference type="InterPro" id="IPR020904">
    <property type="entry name" value="Sc_DH/Rdtase_CS"/>
</dbReference>
<keyword evidence="2" id="KW-0521">NADP</keyword>
<dbReference type="EMBL" id="CAJVPJ010000510">
    <property type="protein sequence ID" value="CAG8532283.1"/>
    <property type="molecule type" value="Genomic_DNA"/>
</dbReference>
<dbReference type="GO" id="GO:0016491">
    <property type="term" value="F:oxidoreductase activity"/>
    <property type="evidence" value="ECO:0007669"/>
    <property type="project" value="UniProtKB-KW"/>
</dbReference>
<comment type="similarity">
    <text evidence="1">Belongs to the short-chain dehydrogenases/reductases (SDR) family.</text>
</comment>
<dbReference type="PANTHER" id="PTHR43618">
    <property type="entry name" value="7-ALPHA-HYDROXYSTEROID DEHYDROGENASE"/>
    <property type="match status" value="1"/>
</dbReference>
<evidence type="ECO:0000313" key="5">
    <source>
        <dbReference type="Proteomes" id="UP000789572"/>
    </source>
</evidence>
<evidence type="ECO:0000256" key="1">
    <source>
        <dbReference type="ARBA" id="ARBA00006484"/>
    </source>
</evidence>
<comment type="caution">
    <text evidence="4">The sequence shown here is derived from an EMBL/GenBank/DDBJ whole genome shotgun (WGS) entry which is preliminary data.</text>
</comment>